<evidence type="ECO:0000313" key="4">
    <source>
        <dbReference type="Proteomes" id="UP000195667"/>
    </source>
</evidence>
<reference evidence="4" key="1">
    <citation type="submission" date="2017-02" db="EMBL/GenBank/DDBJ databases">
        <authorList>
            <person name="Daims H."/>
        </authorList>
    </citation>
    <scope>NUCLEOTIDE SEQUENCE [LARGE SCALE GENOMIC DNA]</scope>
</reference>
<dbReference type="SMART" id="SM00034">
    <property type="entry name" value="CLECT"/>
    <property type="match status" value="1"/>
</dbReference>
<proteinExistence type="predicted"/>
<feature type="signal peptide" evidence="1">
    <location>
        <begin position="1"/>
        <end position="24"/>
    </location>
</feature>
<dbReference type="AlphaFoldDB" id="A0A1R4H7V5"/>
<feature type="chain" id="PRO_5012142083" description="C-type lectin domain-containing protein" evidence="1">
    <location>
        <begin position="25"/>
        <end position="259"/>
    </location>
</feature>
<dbReference type="RefSeq" id="WP_087143353.1">
    <property type="nucleotide sequence ID" value="NZ_FUKI01000101.1"/>
</dbReference>
<sequence length="259" mass="28112">MSHNKNFTTPLFAILLIGSSSVLADTGKLVNPANNHTYQMFDSNNRTWDDAKADCTKRGAHLATITSLQENTWIWGNFGSNDTSRWLGGTNEVQKGIWTWITGEPWAYVNWSSNNEPSSPNYLVMRQYGGGTWLSSGGPDNPSQKAPYICEWEAVQYLGMTPISNKTKGKPANYALIGLNGGTYSLLLIDGVTGKKISSAAIGIASNITFKSFSATDDFNGDNVKDIAVLLNKSIKSSAVMIFSGTNAKPLKTLNLPTQ</sequence>
<dbReference type="PANTHER" id="PTHR22802">
    <property type="entry name" value="C-TYPE LECTIN SUPERFAMILY MEMBER"/>
    <property type="match status" value="1"/>
</dbReference>
<dbReference type="SUPFAM" id="SSF56436">
    <property type="entry name" value="C-type lectin-like"/>
    <property type="match status" value="1"/>
</dbReference>
<dbReference type="InterPro" id="IPR016186">
    <property type="entry name" value="C-type_lectin-like/link_sf"/>
</dbReference>
<accession>A0A1R4H7V5</accession>
<dbReference type="OrthoDB" id="5572547at2"/>
<evidence type="ECO:0000256" key="1">
    <source>
        <dbReference type="SAM" id="SignalP"/>
    </source>
</evidence>
<evidence type="ECO:0000259" key="2">
    <source>
        <dbReference type="PROSITE" id="PS50041"/>
    </source>
</evidence>
<organism evidence="3 4">
    <name type="scientific">Crenothrix polyspora</name>
    <dbReference type="NCBI Taxonomy" id="360316"/>
    <lineage>
        <taxon>Bacteria</taxon>
        <taxon>Pseudomonadati</taxon>
        <taxon>Pseudomonadota</taxon>
        <taxon>Gammaproteobacteria</taxon>
        <taxon>Methylococcales</taxon>
        <taxon>Crenotrichaceae</taxon>
        <taxon>Crenothrix</taxon>
    </lineage>
</organism>
<dbReference type="PROSITE" id="PS50041">
    <property type="entry name" value="C_TYPE_LECTIN_2"/>
    <property type="match status" value="1"/>
</dbReference>
<evidence type="ECO:0000313" key="3">
    <source>
        <dbReference type="EMBL" id="SJM92332.1"/>
    </source>
</evidence>
<dbReference type="Gene3D" id="3.10.100.10">
    <property type="entry name" value="Mannose-Binding Protein A, subunit A"/>
    <property type="match status" value="1"/>
</dbReference>
<dbReference type="EMBL" id="FUKI01000101">
    <property type="protein sequence ID" value="SJM92332.1"/>
    <property type="molecule type" value="Genomic_DNA"/>
</dbReference>
<dbReference type="PANTHER" id="PTHR22802:SF456">
    <property type="entry name" value="FI01427P"/>
    <property type="match status" value="1"/>
</dbReference>
<name>A0A1R4H7V5_9GAMM</name>
<dbReference type="InterPro" id="IPR051004">
    <property type="entry name" value="DC-SIGN_domain-containing"/>
</dbReference>
<gene>
    <name evidence="3" type="ORF">CRENPOLYSF1_270069</name>
</gene>
<protein>
    <recommendedName>
        <fullName evidence="2">C-type lectin domain-containing protein</fullName>
    </recommendedName>
</protein>
<dbReference type="InterPro" id="IPR016187">
    <property type="entry name" value="CTDL_fold"/>
</dbReference>
<dbReference type="CDD" id="cd00037">
    <property type="entry name" value="CLECT"/>
    <property type="match status" value="1"/>
</dbReference>
<feature type="domain" description="C-type lectin" evidence="2">
    <location>
        <begin position="33"/>
        <end position="133"/>
    </location>
</feature>
<dbReference type="InterPro" id="IPR001304">
    <property type="entry name" value="C-type_lectin-like"/>
</dbReference>
<dbReference type="Pfam" id="PF00059">
    <property type="entry name" value="Lectin_C"/>
    <property type="match status" value="1"/>
</dbReference>
<dbReference type="Proteomes" id="UP000195667">
    <property type="component" value="Unassembled WGS sequence"/>
</dbReference>
<keyword evidence="1" id="KW-0732">Signal</keyword>
<keyword evidence="4" id="KW-1185">Reference proteome</keyword>